<dbReference type="InterPro" id="IPR036397">
    <property type="entry name" value="RNaseH_sf"/>
</dbReference>
<comment type="caution">
    <text evidence="2">The sequence shown here is derived from an EMBL/GenBank/DDBJ whole genome shotgun (WGS) entry which is preliminary data.</text>
</comment>
<organism evidence="2 3">
    <name type="scientific">Streblomastix strix</name>
    <dbReference type="NCBI Taxonomy" id="222440"/>
    <lineage>
        <taxon>Eukaryota</taxon>
        <taxon>Metamonada</taxon>
        <taxon>Preaxostyla</taxon>
        <taxon>Oxymonadida</taxon>
        <taxon>Streblomastigidae</taxon>
        <taxon>Streblomastix</taxon>
    </lineage>
</organism>
<dbReference type="GO" id="GO:0003676">
    <property type="term" value="F:nucleic acid binding"/>
    <property type="evidence" value="ECO:0007669"/>
    <property type="project" value="InterPro"/>
</dbReference>
<dbReference type="EMBL" id="SNRW01003610">
    <property type="protein sequence ID" value="KAA6389371.1"/>
    <property type="molecule type" value="Genomic_DNA"/>
</dbReference>
<dbReference type="InterPro" id="IPR052338">
    <property type="entry name" value="Transposase_5"/>
</dbReference>
<proteinExistence type="predicted"/>
<protein>
    <submittedName>
        <fullName evidence="2">Putative Transposable element Tc3 transposase</fullName>
    </submittedName>
</protein>
<gene>
    <name evidence="2" type="ORF">EZS28_015100</name>
</gene>
<feature type="domain" description="Tc1-like transposase DDE" evidence="1">
    <location>
        <begin position="52"/>
        <end position="204"/>
    </location>
</feature>
<reference evidence="2 3" key="1">
    <citation type="submission" date="2019-03" db="EMBL/GenBank/DDBJ databases">
        <title>Single cell metagenomics reveals metabolic interactions within the superorganism composed of flagellate Streblomastix strix and complex community of Bacteroidetes bacteria on its surface.</title>
        <authorList>
            <person name="Treitli S.C."/>
            <person name="Kolisko M."/>
            <person name="Husnik F."/>
            <person name="Keeling P."/>
            <person name="Hampl V."/>
        </authorList>
    </citation>
    <scope>NUCLEOTIDE SEQUENCE [LARGE SCALE GENOMIC DNA]</scope>
    <source>
        <strain evidence="2">ST1C</strain>
    </source>
</reference>
<evidence type="ECO:0000313" key="2">
    <source>
        <dbReference type="EMBL" id="KAA6389371.1"/>
    </source>
</evidence>
<dbReference type="PANTHER" id="PTHR23022:SF134">
    <property type="entry name" value="TRANSPOSABLE ELEMENT TC1 TRANSPOSASE"/>
    <property type="match status" value="1"/>
</dbReference>
<accession>A0A5J4W381</accession>
<evidence type="ECO:0000259" key="1">
    <source>
        <dbReference type="Pfam" id="PF13358"/>
    </source>
</evidence>
<dbReference type="OrthoDB" id="106945at2759"/>
<dbReference type="Pfam" id="PF13358">
    <property type="entry name" value="DDE_3"/>
    <property type="match status" value="1"/>
</dbReference>
<dbReference type="Gene3D" id="3.30.420.10">
    <property type="entry name" value="Ribonuclease H-like superfamily/Ribonuclease H"/>
    <property type="match status" value="1"/>
</dbReference>
<dbReference type="InterPro" id="IPR038717">
    <property type="entry name" value="Tc1-like_DDE_dom"/>
</dbReference>
<evidence type="ECO:0000313" key="3">
    <source>
        <dbReference type="Proteomes" id="UP000324800"/>
    </source>
</evidence>
<name>A0A5J4W381_9EUKA</name>
<dbReference type="Proteomes" id="UP000324800">
    <property type="component" value="Unassembled WGS sequence"/>
</dbReference>
<dbReference type="PANTHER" id="PTHR23022">
    <property type="entry name" value="TRANSPOSABLE ELEMENT-RELATED"/>
    <property type="match status" value="1"/>
</dbReference>
<sequence length="242" mass="28215">MQVLEPLRVHLKAVKIRKRKVRRRPLLTKKHKENRIQFARKCLREKVDFNLVIFSDEEKLKLDVPDGYNYFWVGLEEKLDPVHYSVYFHKKKDVMVWLTISSEGIIHIERVVGSINSDTYSDMITNDVLAAFHASHGTDFIFQQDNTPAHVTKTAKATLSNVGIQLLYWPALSSDLNPVENIWSLIVRRLYTGYQSFNSEEQLRAGIQRVVVAITKEEVLTYIRSMKDRLLNVVQRQGLYVQ</sequence>
<dbReference type="AlphaFoldDB" id="A0A5J4W381"/>